<dbReference type="RefSeq" id="WP_021234049.1">
    <property type="nucleotide sequence ID" value="NZ_ATHL01000076.1"/>
</dbReference>
<evidence type="ECO:0000256" key="1">
    <source>
        <dbReference type="ARBA" id="ARBA00010790"/>
    </source>
</evidence>
<reference evidence="7 8" key="1">
    <citation type="journal article" date="2013" name="Genome Announc.">
        <title>Genome Sequence of Novosphingobium lindaniclasticum LE124T, Isolated from a Hexachlorocyclohexane Dumpsite.</title>
        <authorList>
            <person name="Saxena A."/>
            <person name="Nayyar N."/>
            <person name="Sangwan N."/>
            <person name="Kumari R."/>
            <person name="Khurana J.P."/>
            <person name="Lal R."/>
        </authorList>
    </citation>
    <scope>NUCLEOTIDE SEQUENCE [LARGE SCALE GENOMIC DNA]</scope>
    <source>
        <strain evidence="7 8">LE124</strain>
    </source>
</reference>
<dbReference type="GO" id="GO:0050660">
    <property type="term" value="F:flavin adenine dinucleotide binding"/>
    <property type="evidence" value="ECO:0007669"/>
    <property type="project" value="InterPro"/>
</dbReference>
<accession>T0HQ24</accession>
<evidence type="ECO:0000313" key="8">
    <source>
        <dbReference type="Proteomes" id="UP000015527"/>
    </source>
</evidence>
<evidence type="ECO:0008006" key="9">
    <source>
        <dbReference type="Google" id="ProtNLM"/>
    </source>
</evidence>
<evidence type="ECO:0000256" key="3">
    <source>
        <dbReference type="ARBA" id="ARBA00022827"/>
    </source>
</evidence>
<keyword evidence="8" id="KW-1185">Reference proteome</keyword>
<evidence type="ECO:0000259" key="6">
    <source>
        <dbReference type="Pfam" id="PF05199"/>
    </source>
</evidence>
<dbReference type="GO" id="GO:0016614">
    <property type="term" value="F:oxidoreductase activity, acting on CH-OH group of donors"/>
    <property type="evidence" value="ECO:0007669"/>
    <property type="project" value="InterPro"/>
</dbReference>
<evidence type="ECO:0000256" key="2">
    <source>
        <dbReference type="ARBA" id="ARBA00022630"/>
    </source>
</evidence>
<comment type="similarity">
    <text evidence="1">Belongs to the GMC oxidoreductase family.</text>
</comment>
<dbReference type="SUPFAM" id="SSF51905">
    <property type="entry name" value="FAD/NAD(P)-binding domain"/>
    <property type="match status" value="1"/>
</dbReference>
<dbReference type="InterPro" id="IPR000172">
    <property type="entry name" value="GMC_OxRdtase_N"/>
</dbReference>
<dbReference type="Proteomes" id="UP000015527">
    <property type="component" value="Unassembled WGS sequence"/>
</dbReference>
<feature type="domain" description="Glucose-methanol-choline oxidoreductase N-terminal" evidence="5">
    <location>
        <begin position="65"/>
        <end position="266"/>
    </location>
</feature>
<name>T0HQ24_9SPHN</name>
<gene>
    <name evidence="7" type="ORF">L284_11010</name>
</gene>
<keyword evidence="3" id="KW-0274">FAD</keyword>
<keyword evidence="2" id="KW-0285">Flavoprotein</keyword>
<keyword evidence="4" id="KW-0560">Oxidoreductase</keyword>
<organism evidence="7 8">
    <name type="scientific">Novosphingobium lindaniclasticum LE124</name>
    <dbReference type="NCBI Taxonomy" id="1096930"/>
    <lineage>
        <taxon>Bacteria</taxon>
        <taxon>Pseudomonadati</taxon>
        <taxon>Pseudomonadota</taxon>
        <taxon>Alphaproteobacteria</taxon>
        <taxon>Sphingomonadales</taxon>
        <taxon>Sphingomonadaceae</taxon>
        <taxon>Novosphingobium</taxon>
    </lineage>
</organism>
<dbReference type="Gene3D" id="3.50.50.60">
    <property type="entry name" value="FAD/NAD(P)-binding domain"/>
    <property type="match status" value="2"/>
</dbReference>
<protein>
    <recommendedName>
        <fullName evidence="9">Glucose-methanol-choline oxidoreductase N-terminal domain-containing protein</fullName>
    </recommendedName>
</protein>
<dbReference type="Pfam" id="PF00732">
    <property type="entry name" value="GMC_oxred_N"/>
    <property type="match status" value="1"/>
</dbReference>
<dbReference type="PATRIC" id="fig|1096930.3.peg.2182"/>
<dbReference type="Pfam" id="PF05199">
    <property type="entry name" value="GMC_oxred_C"/>
    <property type="match status" value="1"/>
</dbReference>
<comment type="caution">
    <text evidence="7">The sequence shown here is derived from an EMBL/GenBank/DDBJ whole genome shotgun (WGS) entry which is preliminary data.</text>
</comment>
<dbReference type="PANTHER" id="PTHR46056:SF12">
    <property type="entry name" value="LONG-CHAIN-ALCOHOL OXIDASE"/>
    <property type="match status" value="1"/>
</dbReference>
<dbReference type="eggNOG" id="COG2303">
    <property type="taxonomic scope" value="Bacteria"/>
</dbReference>
<evidence type="ECO:0000313" key="7">
    <source>
        <dbReference type="EMBL" id="EQB15157.1"/>
    </source>
</evidence>
<feature type="domain" description="Glucose-methanol-choline oxidoreductase C-terminal" evidence="6">
    <location>
        <begin position="362"/>
        <end position="472"/>
    </location>
</feature>
<sequence>MILRDRSGSGEIETEILVIGSGPGGAVSGTLFAQSGRQTTMVEEGDHLALEAAPHFSREEMLLKYRNAGVGVALGRNKLAWVEGRCVGGGSEVNRGLYHRTPGYILDDWRRRFAVHDLDLAAMAPHFAACEEVARVEYAGSAASDMSRRLQQGAQAQGWLAIEAPRLYRYDRDQGGGVKQSMSATFVRRFIEAGGALLPATRIDRLRRMNGRWIAEGSRRGEDGKRRPVTFRARTVVAACGAVQTPALLRRSGLSHNIGNSLRFHPMVKVVAEFDRDVNQPGDFDPVHQVKEFEPRFGMGCSISTPAMLGVALSSRPGHWDLVAERWRRMGIYYVQSGGGEASVRNLPGFEDPIVRVRFSQGDLSVLGEGLRRLCEALFAAGAQRIYPCLAGYPDLHSPGDLVNLPAVLQASDGSVTSVHVFSSCPMGEDTRRSAANSFGKVHGTDGLYINDASLLCGPTSVNPQGTVMAVAHRNAAEALARRFR</sequence>
<evidence type="ECO:0000259" key="5">
    <source>
        <dbReference type="Pfam" id="PF00732"/>
    </source>
</evidence>
<dbReference type="AlphaFoldDB" id="T0HQ24"/>
<dbReference type="InterPro" id="IPR007867">
    <property type="entry name" value="GMC_OxRtase_C"/>
</dbReference>
<dbReference type="InterPro" id="IPR036188">
    <property type="entry name" value="FAD/NAD-bd_sf"/>
</dbReference>
<dbReference type="PANTHER" id="PTHR46056">
    <property type="entry name" value="LONG-CHAIN-ALCOHOL OXIDASE"/>
    <property type="match status" value="1"/>
</dbReference>
<evidence type="ECO:0000256" key="4">
    <source>
        <dbReference type="ARBA" id="ARBA00023002"/>
    </source>
</evidence>
<proteinExistence type="inferred from homology"/>
<dbReference type="OrthoDB" id="9787779at2"/>
<dbReference type="EMBL" id="ATHL01000076">
    <property type="protein sequence ID" value="EQB15157.1"/>
    <property type="molecule type" value="Genomic_DNA"/>
</dbReference>